<keyword evidence="2" id="KW-1185">Reference proteome</keyword>
<dbReference type="Proteomes" id="UP000828048">
    <property type="component" value="Chromosome 7"/>
</dbReference>
<evidence type="ECO:0000313" key="2">
    <source>
        <dbReference type="Proteomes" id="UP000828048"/>
    </source>
</evidence>
<gene>
    <name evidence="1" type="ORF">Vadar_030661</name>
</gene>
<protein>
    <submittedName>
        <fullName evidence="1">Uncharacterized protein</fullName>
    </submittedName>
</protein>
<sequence>MGESGVTGIETAGQYDWEHILDGFPEDLNLFDDFLLSDVSNSSLDSGPLTIDDIDQILMGDESRADNTVVAEQQLDVFSDYLLDSPVESDHSAEIIDLTDGAKNSNSPSSSEEEHRDVVPPQDNSGDGEDPTNKKLKRQLRNRDAAVRSRERKKMYVRDLEMKTKYLEGECKRLGMLLQCCCAENHALRLSLQSAKVFDASMTKQESAVLLLESLLLGSLLWFLGIICPLILPGLLQFDRETVQPGSVDKKNQGSLPVRKAGSKVFGLHLFRSFMMDHPCFEMVEQFALISRKPLKMLVSVFTLPVTQISIRIVKVCAMKVCDDVPLCLGFIV</sequence>
<accession>A0ACB7YB66</accession>
<comment type="caution">
    <text evidence="1">The sequence shown here is derived from an EMBL/GenBank/DDBJ whole genome shotgun (WGS) entry which is preliminary data.</text>
</comment>
<dbReference type="EMBL" id="CM037157">
    <property type="protein sequence ID" value="KAH7850299.1"/>
    <property type="molecule type" value="Genomic_DNA"/>
</dbReference>
<reference evidence="1 2" key="1">
    <citation type="journal article" date="2021" name="Hortic Res">
        <title>High-quality reference genome and annotation aids understanding of berry development for evergreen blueberry (Vaccinium darrowii).</title>
        <authorList>
            <person name="Yu J."/>
            <person name="Hulse-Kemp A.M."/>
            <person name="Babiker E."/>
            <person name="Staton M."/>
        </authorList>
    </citation>
    <scope>NUCLEOTIDE SEQUENCE [LARGE SCALE GENOMIC DNA]</scope>
    <source>
        <strain evidence="2">cv. NJ 8807/NJ 8810</strain>
        <tissue evidence="1">Young leaf</tissue>
    </source>
</reference>
<organism evidence="1 2">
    <name type="scientific">Vaccinium darrowii</name>
    <dbReference type="NCBI Taxonomy" id="229202"/>
    <lineage>
        <taxon>Eukaryota</taxon>
        <taxon>Viridiplantae</taxon>
        <taxon>Streptophyta</taxon>
        <taxon>Embryophyta</taxon>
        <taxon>Tracheophyta</taxon>
        <taxon>Spermatophyta</taxon>
        <taxon>Magnoliopsida</taxon>
        <taxon>eudicotyledons</taxon>
        <taxon>Gunneridae</taxon>
        <taxon>Pentapetalae</taxon>
        <taxon>asterids</taxon>
        <taxon>Ericales</taxon>
        <taxon>Ericaceae</taxon>
        <taxon>Vaccinioideae</taxon>
        <taxon>Vaccinieae</taxon>
        <taxon>Vaccinium</taxon>
    </lineage>
</organism>
<name>A0ACB7YB66_9ERIC</name>
<proteinExistence type="predicted"/>
<evidence type="ECO:0000313" key="1">
    <source>
        <dbReference type="EMBL" id="KAH7850299.1"/>
    </source>
</evidence>